<evidence type="ECO:0000313" key="3">
    <source>
        <dbReference type="Proteomes" id="UP000440713"/>
    </source>
</evidence>
<protein>
    <submittedName>
        <fullName evidence="2">HD domain-containing protein</fullName>
    </submittedName>
</protein>
<evidence type="ECO:0000259" key="1">
    <source>
        <dbReference type="SMART" id="SM00471"/>
    </source>
</evidence>
<feature type="domain" description="HD/PDEase" evidence="1">
    <location>
        <begin position="29"/>
        <end position="145"/>
    </location>
</feature>
<dbReference type="Proteomes" id="UP000440713">
    <property type="component" value="Unassembled WGS sequence"/>
</dbReference>
<keyword evidence="3" id="KW-1185">Reference proteome</keyword>
<accession>A0A6N7XDV2</accession>
<dbReference type="CDD" id="cd00077">
    <property type="entry name" value="HDc"/>
    <property type="match status" value="1"/>
</dbReference>
<name>A0A6N7XDV2_9FIRM</name>
<dbReference type="NCBIfam" id="TIGR00277">
    <property type="entry name" value="HDIG"/>
    <property type="match status" value="1"/>
</dbReference>
<dbReference type="AlphaFoldDB" id="A0A6N7XDV2"/>
<dbReference type="SUPFAM" id="SSF109604">
    <property type="entry name" value="HD-domain/PDEase-like"/>
    <property type="match status" value="1"/>
</dbReference>
<dbReference type="InterPro" id="IPR003607">
    <property type="entry name" value="HD/PDEase_dom"/>
</dbReference>
<dbReference type="SMART" id="SM00471">
    <property type="entry name" value="HDc"/>
    <property type="match status" value="1"/>
</dbReference>
<dbReference type="Pfam" id="PF01966">
    <property type="entry name" value="HD"/>
    <property type="match status" value="1"/>
</dbReference>
<reference evidence="2 3" key="1">
    <citation type="submission" date="2019-08" db="EMBL/GenBank/DDBJ databases">
        <title>In-depth cultivation of the pig gut microbiome towards novel bacterial diversity and tailored functional studies.</title>
        <authorList>
            <person name="Wylensek D."/>
            <person name="Hitch T.C.A."/>
            <person name="Clavel T."/>
        </authorList>
    </citation>
    <scope>NUCLEOTIDE SEQUENCE [LARGE SCALE GENOMIC DNA]</scope>
    <source>
        <strain evidence="2 3">WCA-SAB-591-4A-A</strain>
    </source>
</reference>
<dbReference type="InterPro" id="IPR006675">
    <property type="entry name" value="HDIG_dom"/>
</dbReference>
<dbReference type="RefSeq" id="WP_154537130.1">
    <property type="nucleotide sequence ID" value="NZ_VUNE01000001.1"/>
</dbReference>
<sequence>MDRIKKILSNRLFLDINNEITELERDRIFCKHGIEHLASVARIMYINNLENGLGLDKELIYASALLHDIGRAEQYKNGTEHSIAGLEISKKILSMCGFSKDEIEIINSAIGSHNSNEECNNELSNLLKYADKKSRNCFLCLASAECYWSDEKKNKTIEY</sequence>
<comment type="caution">
    <text evidence="2">The sequence shown here is derived from an EMBL/GenBank/DDBJ whole genome shotgun (WGS) entry which is preliminary data.</text>
</comment>
<evidence type="ECO:0000313" key="2">
    <source>
        <dbReference type="EMBL" id="MST61743.1"/>
    </source>
</evidence>
<dbReference type="EMBL" id="VUNE01000001">
    <property type="protein sequence ID" value="MST61743.1"/>
    <property type="molecule type" value="Genomic_DNA"/>
</dbReference>
<gene>
    <name evidence="2" type="ORF">FYJ71_01985</name>
</gene>
<dbReference type="Gene3D" id="1.10.3210.10">
    <property type="entry name" value="Hypothetical protein af1432"/>
    <property type="match status" value="1"/>
</dbReference>
<organism evidence="2 3">
    <name type="scientific">Peptostreptococcus porci</name>
    <dbReference type="NCBI Taxonomy" id="2652282"/>
    <lineage>
        <taxon>Bacteria</taxon>
        <taxon>Bacillati</taxon>
        <taxon>Bacillota</taxon>
        <taxon>Clostridia</taxon>
        <taxon>Peptostreptococcales</taxon>
        <taxon>Peptostreptococcaceae</taxon>
        <taxon>Peptostreptococcus</taxon>
    </lineage>
</organism>
<dbReference type="InterPro" id="IPR006674">
    <property type="entry name" value="HD_domain"/>
</dbReference>
<proteinExistence type="predicted"/>